<dbReference type="EnsemblPlants" id="Bo1g143710.1">
    <property type="protein sequence ID" value="Bo1g143710.1"/>
    <property type="gene ID" value="Bo1g143710"/>
</dbReference>
<keyword evidence="3" id="KW-1185">Reference proteome</keyword>
<sequence>MKPSLSSFGLSSSPDRVGSDDDPVVECSERWPSIDKSTERLPLLRSCSIVTVWPLLEGLSVTGVVGRTGEAEEFEVWGGSFGDEDGGVTRGSDVFIPTCL</sequence>
<feature type="compositionally biased region" description="Low complexity" evidence="1">
    <location>
        <begin position="1"/>
        <end position="13"/>
    </location>
</feature>
<reference evidence="2 3" key="1">
    <citation type="journal article" date="2014" name="Genome Biol.">
        <title>Transcriptome and methylome profiling reveals relics of genome dominance in the mesopolyploid Brassica oleracea.</title>
        <authorList>
            <person name="Parkin I.A."/>
            <person name="Koh C."/>
            <person name="Tang H."/>
            <person name="Robinson S.J."/>
            <person name="Kagale S."/>
            <person name="Clarke W.E."/>
            <person name="Town C.D."/>
            <person name="Nixon J."/>
            <person name="Krishnakumar V."/>
            <person name="Bidwell S.L."/>
            <person name="Denoeud F."/>
            <person name="Belcram H."/>
            <person name="Links M.G."/>
            <person name="Just J."/>
            <person name="Clarke C."/>
            <person name="Bender T."/>
            <person name="Huebert T."/>
            <person name="Mason A.S."/>
            <person name="Pires J.C."/>
            <person name="Barker G."/>
            <person name="Moore J."/>
            <person name="Walley P.G."/>
            <person name="Manoli S."/>
            <person name="Batley J."/>
            <person name="Edwards D."/>
            <person name="Nelson M.N."/>
            <person name="Wang X."/>
            <person name="Paterson A.H."/>
            <person name="King G."/>
            <person name="Bancroft I."/>
            <person name="Chalhoub B."/>
            <person name="Sharpe A.G."/>
        </authorList>
    </citation>
    <scope>NUCLEOTIDE SEQUENCE</scope>
    <source>
        <strain evidence="2 3">cv. TO1000</strain>
    </source>
</reference>
<name>A0A0D3AEN8_BRAOL</name>
<evidence type="ECO:0000256" key="1">
    <source>
        <dbReference type="SAM" id="MobiDB-lite"/>
    </source>
</evidence>
<evidence type="ECO:0000313" key="2">
    <source>
        <dbReference type="EnsemblPlants" id="Bo1g143710.1"/>
    </source>
</evidence>
<protein>
    <submittedName>
        <fullName evidence="2">Uncharacterized protein</fullName>
    </submittedName>
</protein>
<evidence type="ECO:0000313" key="3">
    <source>
        <dbReference type="Proteomes" id="UP000032141"/>
    </source>
</evidence>
<feature type="region of interest" description="Disordered" evidence="1">
    <location>
        <begin position="1"/>
        <end position="24"/>
    </location>
</feature>
<accession>A0A0D3AEN8</accession>
<dbReference type="HOGENOM" id="CLU_2309960_0_0_1"/>
<dbReference type="Proteomes" id="UP000032141">
    <property type="component" value="Chromosome C1"/>
</dbReference>
<reference evidence="2" key="2">
    <citation type="submission" date="2015-03" db="UniProtKB">
        <authorList>
            <consortium name="EnsemblPlants"/>
        </authorList>
    </citation>
    <scope>IDENTIFICATION</scope>
</reference>
<proteinExistence type="predicted"/>
<dbReference type="AlphaFoldDB" id="A0A0D3AEN8"/>
<dbReference type="Gramene" id="Bo1g143710.1">
    <property type="protein sequence ID" value="Bo1g143710.1"/>
    <property type="gene ID" value="Bo1g143710"/>
</dbReference>
<organism evidence="2 3">
    <name type="scientific">Brassica oleracea var. oleracea</name>
    <dbReference type="NCBI Taxonomy" id="109376"/>
    <lineage>
        <taxon>Eukaryota</taxon>
        <taxon>Viridiplantae</taxon>
        <taxon>Streptophyta</taxon>
        <taxon>Embryophyta</taxon>
        <taxon>Tracheophyta</taxon>
        <taxon>Spermatophyta</taxon>
        <taxon>Magnoliopsida</taxon>
        <taxon>eudicotyledons</taxon>
        <taxon>Gunneridae</taxon>
        <taxon>Pentapetalae</taxon>
        <taxon>rosids</taxon>
        <taxon>malvids</taxon>
        <taxon>Brassicales</taxon>
        <taxon>Brassicaceae</taxon>
        <taxon>Brassiceae</taxon>
        <taxon>Brassica</taxon>
    </lineage>
</organism>